<accession>A0A8A4TJW2</accession>
<dbReference type="Proteomes" id="UP000663929">
    <property type="component" value="Chromosome"/>
</dbReference>
<feature type="domain" description="Oligosaccharyl transferase STT3 N-terminal" evidence="2">
    <location>
        <begin position="53"/>
        <end position="187"/>
    </location>
</feature>
<gene>
    <name evidence="4" type="ORF">J3U87_26495</name>
</gene>
<name>A0A8A4TJW2_SULCO</name>
<evidence type="ECO:0000259" key="3">
    <source>
        <dbReference type="Pfam" id="PF21436"/>
    </source>
</evidence>
<feature type="transmembrane region" description="Helical" evidence="1">
    <location>
        <begin position="116"/>
        <end position="134"/>
    </location>
</feature>
<feature type="domain" description="STT3/PglB/AglB core" evidence="3">
    <location>
        <begin position="434"/>
        <end position="487"/>
    </location>
</feature>
<feature type="transmembrane region" description="Helical" evidence="1">
    <location>
        <begin position="252"/>
        <end position="269"/>
    </location>
</feature>
<feature type="transmembrane region" description="Helical" evidence="1">
    <location>
        <begin position="173"/>
        <end position="189"/>
    </location>
</feature>
<dbReference type="EMBL" id="CP071793">
    <property type="protein sequence ID" value="QTD49151.1"/>
    <property type="molecule type" value="Genomic_DNA"/>
</dbReference>
<reference evidence="4" key="1">
    <citation type="submission" date="2021-03" db="EMBL/GenBank/DDBJ databases">
        <title>Acanthopleuribacteraceae sp. M133.</title>
        <authorList>
            <person name="Wang G."/>
        </authorList>
    </citation>
    <scope>NUCLEOTIDE SEQUENCE</scope>
    <source>
        <strain evidence="4">M133</strain>
    </source>
</reference>
<feature type="transmembrane region" description="Helical" evidence="1">
    <location>
        <begin position="312"/>
        <end position="334"/>
    </location>
</feature>
<evidence type="ECO:0000259" key="2">
    <source>
        <dbReference type="Pfam" id="PF02516"/>
    </source>
</evidence>
<sequence length="731" mass="82140">MNLPLSTRLRRLGGWTPFHLFLIVTTGFFLRSEDLPAWLAHPDAFFFDGQGKTRPLLLNLDGYHYLREASEAFSRLGFVHDPQRIYPEGVVTPLLPSFPAVCVASLGALLPFSLDWIAVWLPVLLGAACGAALYRLARELDLSKSAAWLAGMLAAASPIWVERTRLGFFDTDAFILCSLLMLVGAYLRLARDVEAHSDPSLWRRPGFWIACLWGWSLLWSWDSARHVVAAIWLTTHAGFLARCRLRGSRLVLARQWVAIACILVPTWGFQPQGFLTRTRAIWDFVMGTPDRFGFPHSAVNIHEMVGLGPLEVAAQATHFGWVALLAIPGWILAVREHRERLLPMIALAALTMLPFFLGRRYCLFLVPVVMLGLAMGFDAWSKRSPIAAPRIGLPSSLVLLFVMASPQFRQTQGPLVTPHLKTLRAAADILPEDALVWTSWNLGFPLGYYTRATTFADGHHQQGDRQHYLDWPLVQPDQRLAANFMRFYSVHGLPGMRYLLRAMDDDPARVQRHFGELWREGPTAIARMHDERSHLEVPNHDAGHSDDSGWRDYLFPTQTRPLFLILDRGTVANANWQFWFGTWDFARGQGTEGTYWLLTPVTVQDRTFALGNKSLFTWRDGGTLRLALDAEAKAFPLATLAVHDGKNLRITEAEKTGGYHFEYLQPRKTAVVTDAMGAASVLNSLFLRHTMIPAHFEPVALKSPDYQFWRVRGDAPASGTKGRSGPPVDHQ</sequence>
<feature type="transmembrane region" description="Helical" evidence="1">
    <location>
        <begin position="341"/>
        <end position="357"/>
    </location>
</feature>
<keyword evidence="1" id="KW-1133">Transmembrane helix</keyword>
<dbReference type="Pfam" id="PF02516">
    <property type="entry name" value="STT3"/>
    <property type="match status" value="1"/>
</dbReference>
<evidence type="ECO:0000256" key="1">
    <source>
        <dbReference type="SAM" id="Phobius"/>
    </source>
</evidence>
<evidence type="ECO:0000313" key="4">
    <source>
        <dbReference type="EMBL" id="QTD49151.1"/>
    </source>
</evidence>
<keyword evidence="1" id="KW-0472">Membrane</keyword>
<dbReference type="Gene3D" id="3.40.1380.40">
    <property type="match status" value="1"/>
</dbReference>
<feature type="transmembrane region" description="Helical" evidence="1">
    <location>
        <begin position="12"/>
        <end position="30"/>
    </location>
</feature>
<organism evidence="4 5">
    <name type="scientific">Sulfidibacter corallicola</name>
    <dbReference type="NCBI Taxonomy" id="2818388"/>
    <lineage>
        <taxon>Bacteria</taxon>
        <taxon>Pseudomonadati</taxon>
        <taxon>Acidobacteriota</taxon>
        <taxon>Holophagae</taxon>
        <taxon>Acanthopleuribacterales</taxon>
        <taxon>Acanthopleuribacteraceae</taxon>
        <taxon>Sulfidibacter</taxon>
    </lineage>
</organism>
<dbReference type="GO" id="GO:0016020">
    <property type="term" value="C:membrane"/>
    <property type="evidence" value="ECO:0007669"/>
    <property type="project" value="InterPro"/>
</dbReference>
<evidence type="ECO:0000313" key="5">
    <source>
        <dbReference type="Proteomes" id="UP000663929"/>
    </source>
</evidence>
<proteinExistence type="predicted"/>
<keyword evidence="5" id="KW-1185">Reference proteome</keyword>
<dbReference type="InterPro" id="IPR048307">
    <property type="entry name" value="STT3_N"/>
</dbReference>
<protein>
    <submittedName>
        <fullName evidence="4">Uncharacterized protein</fullName>
    </submittedName>
</protein>
<dbReference type="Pfam" id="PF21436">
    <property type="entry name" value="STT3-PglB_core"/>
    <property type="match status" value="1"/>
</dbReference>
<dbReference type="InterPro" id="IPR048999">
    <property type="entry name" value="STT3-PglB_core"/>
</dbReference>
<dbReference type="RefSeq" id="WP_237378792.1">
    <property type="nucleotide sequence ID" value="NZ_CP071793.1"/>
</dbReference>
<dbReference type="AlphaFoldDB" id="A0A8A4TJW2"/>
<dbReference type="KEGG" id="scor:J3U87_26495"/>
<keyword evidence="1" id="KW-0812">Transmembrane</keyword>
<dbReference type="UniPathway" id="UPA00378"/>
<feature type="transmembrane region" description="Helical" evidence="1">
    <location>
        <begin position="146"/>
        <end position="161"/>
    </location>
</feature>